<keyword evidence="9" id="KW-1185">Reference proteome</keyword>
<organism evidence="8">
    <name type="scientific">Notodromas monacha</name>
    <dbReference type="NCBI Taxonomy" id="399045"/>
    <lineage>
        <taxon>Eukaryota</taxon>
        <taxon>Metazoa</taxon>
        <taxon>Ecdysozoa</taxon>
        <taxon>Arthropoda</taxon>
        <taxon>Crustacea</taxon>
        <taxon>Oligostraca</taxon>
        <taxon>Ostracoda</taxon>
        <taxon>Podocopa</taxon>
        <taxon>Podocopida</taxon>
        <taxon>Cypridocopina</taxon>
        <taxon>Cypridoidea</taxon>
        <taxon>Cyprididae</taxon>
        <taxon>Notodromas</taxon>
    </lineage>
</organism>
<evidence type="ECO:0000259" key="7">
    <source>
        <dbReference type="PROSITE" id="PS50118"/>
    </source>
</evidence>
<dbReference type="Proteomes" id="UP000678499">
    <property type="component" value="Unassembled WGS sequence"/>
</dbReference>
<dbReference type="EMBL" id="CAJPEX010000372">
    <property type="protein sequence ID" value="CAG0915366.1"/>
    <property type="molecule type" value="Genomic_DNA"/>
</dbReference>
<dbReference type="Pfam" id="PF09011">
    <property type="entry name" value="HMG_box_2"/>
    <property type="match status" value="1"/>
</dbReference>
<dbReference type="OrthoDB" id="1919336at2759"/>
<evidence type="ECO:0000256" key="3">
    <source>
        <dbReference type="ARBA" id="ARBA00023125"/>
    </source>
</evidence>
<dbReference type="InterPro" id="IPR009071">
    <property type="entry name" value="HMG_box_dom"/>
</dbReference>
<comment type="similarity">
    <text evidence="2">Belongs to the HMGB family.</text>
</comment>
<feature type="domain" description="HMG box" evidence="7">
    <location>
        <begin position="80"/>
        <end position="150"/>
    </location>
</feature>
<keyword evidence="3 5" id="KW-0238">DNA-binding</keyword>
<feature type="domain" description="HMG box" evidence="7">
    <location>
        <begin position="169"/>
        <end position="237"/>
    </location>
</feature>
<accession>A0A7R9BJP9</accession>
<dbReference type="InterPro" id="IPR036910">
    <property type="entry name" value="HMG_box_dom_sf"/>
</dbReference>
<dbReference type="Pfam" id="PF00505">
    <property type="entry name" value="HMG_box"/>
    <property type="match status" value="1"/>
</dbReference>
<keyword evidence="4 5" id="KW-0539">Nucleus</keyword>
<dbReference type="FunFam" id="1.10.30.10:FF:000073">
    <property type="entry name" value="High mobility group protein 1 homolog"/>
    <property type="match status" value="1"/>
</dbReference>
<dbReference type="SUPFAM" id="SSF47095">
    <property type="entry name" value="HMG-box"/>
    <property type="match status" value="2"/>
</dbReference>
<evidence type="ECO:0000256" key="4">
    <source>
        <dbReference type="ARBA" id="ARBA00023242"/>
    </source>
</evidence>
<feature type="DNA-binding region" description="HMG box" evidence="5">
    <location>
        <begin position="169"/>
        <end position="237"/>
    </location>
</feature>
<dbReference type="Gene3D" id="1.10.30.10">
    <property type="entry name" value="High mobility group box domain"/>
    <property type="match status" value="2"/>
</dbReference>
<dbReference type="GO" id="GO:0003677">
    <property type="term" value="F:DNA binding"/>
    <property type="evidence" value="ECO:0007669"/>
    <property type="project" value="UniProtKB-UniRule"/>
</dbReference>
<evidence type="ECO:0000256" key="6">
    <source>
        <dbReference type="SAM" id="MobiDB-lite"/>
    </source>
</evidence>
<dbReference type="GO" id="GO:0005634">
    <property type="term" value="C:nucleus"/>
    <property type="evidence" value="ECO:0007669"/>
    <property type="project" value="UniProtKB-SubCell"/>
</dbReference>
<dbReference type="CDD" id="cd21978">
    <property type="entry name" value="HMG-box_HMGB_rpt1"/>
    <property type="match status" value="1"/>
</dbReference>
<evidence type="ECO:0000313" key="8">
    <source>
        <dbReference type="EMBL" id="CAD7275214.1"/>
    </source>
</evidence>
<protein>
    <recommendedName>
        <fullName evidence="7">HMG box domain-containing protein</fullName>
    </recommendedName>
</protein>
<evidence type="ECO:0000256" key="2">
    <source>
        <dbReference type="ARBA" id="ARBA00008774"/>
    </source>
</evidence>
<dbReference type="PANTHER" id="PTHR48112">
    <property type="entry name" value="HIGH MOBILITY GROUP PROTEIN DSP1"/>
    <property type="match status" value="1"/>
</dbReference>
<dbReference type="AlphaFoldDB" id="A0A7R9BJP9"/>
<dbReference type="SMART" id="SM00398">
    <property type="entry name" value="HMG"/>
    <property type="match status" value="2"/>
</dbReference>
<comment type="subcellular location">
    <subcellularLocation>
        <location evidence="1">Nucleus</location>
    </subcellularLocation>
</comment>
<dbReference type="PROSITE" id="PS50118">
    <property type="entry name" value="HMG_BOX_2"/>
    <property type="match status" value="2"/>
</dbReference>
<evidence type="ECO:0000313" key="9">
    <source>
        <dbReference type="Proteomes" id="UP000678499"/>
    </source>
</evidence>
<feature type="region of interest" description="Disordered" evidence="6">
    <location>
        <begin position="1"/>
        <end position="21"/>
    </location>
</feature>
<evidence type="ECO:0000256" key="1">
    <source>
        <dbReference type="ARBA" id="ARBA00004123"/>
    </source>
</evidence>
<feature type="DNA-binding region" description="HMG box" evidence="5">
    <location>
        <begin position="80"/>
        <end position="150"/>
    </location>
</feature>
<dbReference type="EMBL" id="OA882409">
    <property type="protein sequence ID" value="CAD7275214.1"/>
    <property type="molecule type" value="Genomic_DNA"/>
</dbReference>
<dbReference type="InterPro" id="IPR050342">
    <property type="entry name" value="HMGB"/>
</dbReference>
<feature type="region of interest" description="Disordered" evidence="6">
    <location>
        <begin position="234"/>
        <end position="277"/>
    </location>
</feature>
<reference evidence="8" key="1">
    <citation type="submission" date="2020-11" db="EMBL/GenBank/DDBJ databases">
        <authorList>
            <person name="Tran Van P."/>
        </authorList>
    </citation>
    <scope>NUCLEOTIDE SEQUENCE</scope>
</reference>
<dbReference type="FunFam" id="1.10.30.10:FF:000016">
    <property type="entry name" value="FACT complex subunit SSRP1"/>
    <property type="match status" value="1"/>
</dbReference>
<dbReference type="PANTHER" id="PTHR48112:SF32">
    <property type="entry name" value="HIGH MOBILITY GROUP PROTEIN B3"/>
    <property type="match status" value="1"/>
</dbReference>
<sequence>MEDDCGTTDRAEQWPPASLSQSMLGDAQRIFESYAQSYQRHHWKTGLAFFSSCIHDSLERSFNSIAQFTMPRPSKDESKPKGRMSAYAYFLQSSREEQKKANPDETLSFTEFTKKCSEKWKKISDKEKTKYHKMAEKDKARYDDEMKDYIPPAGGKVRGKRSKKDPAAPKRALSAFFWFCDGERAKIRKENPGSTVGDVAKELGRRWALLNDSDKVPFQKMAEKDKVRYEKEMAEFKNGAAKSSRAPKPKGRNEPVDDDDEEEEEEDEEEDEDEDDE</sequence>
<dbReference type="PRINTS" id="PR00886">
    <property type="entry name" value="HIGHMOBLTY12"/>
</dbReference>
<evidence type="ECO:0000256" key="5">
    <source>
        <dbReference type="PROSITE-ProRule" id="PRU00267"/>
    </source>
</evidence>
<feature type="compositionally biased region" description="Acidic residues" evidence="6">
    <location>
        <begin position="256"/>
        <end position="277"/>
    </location>
</feature>
<name>A0A7R9BJP9_9CRUS</name>
<gene>
    <name evidence="8" type="ORF">NMOB1V02_LOCUS3014</name>
</gene>
<proteinExistence type="inferred from homology"/>